<evidence type="ECO:0000313" key="2">
    <source>
        <dbReference type="Proteomes" id="UP001159363"/>
    </source>
</evidence>
<accession>A0ABQ9G9Q4</accession>
<gene>
    <name evidence="1" type="ORF">PR048_031977</name>
</gene>
<protein>
    <submittedName>
        <fullName evidence="1">Uncharacterized protein</fullName>
    </submittedName>
</protein>
<name>A0ABQ9G9Q4_9NEOP</name>
<organism evidence="1 2">
    <name type="scientific">Dryococelus australis</name>
    <dbReference type="NCBI Taxonomy" id="614101"/>
    <lineage>
        <taxon>Eukaryota</taxon>
        <taxon>Metazoa</taxon>
        <taxon>Ecdysozoa</taxon>
        <taxon>Arthropoda</taxon>
        <taxon>Hexapoda</taxon>
        <taxon>Insecta</taxon>
        <taxon>Pterygota</taxon>
        <taxon>Neoptera</taxon>
        <taxon>Polyneoptera</taxon>
        <taxon>Phasmatodea</taxon>
        <taxon>Verophasmatodea</taxon>
        <taxon>Anareolatae</taxon>
        <taxon>Phasmatidae</taxon>
        <taxon>Eurycanthinae</taxon>
        <taxon>Dryococelus</taxon>
    </lineage>
</organism>
<keyword evidence="2" id="KW-1185">Reference proteome</keyword>
<proteinExistence type="predicted"/>
<sequence>MPLALCDVEMLNCTKVREEVSGELLNKQGMCRLRLYIGFNSHLSLCETLSVGDSARLAKPSALALSSDNDCDLLSNYWNVVTDVGKHAVARHGENAIVPHVTVECSQVARGMRLNTAWLLEGSRRRAVRERGRTSTEQRSCCKGQRSLDGQCNIVVLEISGSSNIVMKCNPKANKLKYLLPAVCPLQRCANKLNWSEGLQRDDVLIINKKALSYSQTECIITLSFDKMIMTSN</sequence>
<dbReference type="Proteomes" id="UP001159363">
    <property type="component" value="Chromosome 14"/>
</dbReference>
<evidence type="ECO:0000313" key="1">
    <source>
        <dbReference type="EMBL" id="KAJ8868168.1"/>
    </source>
</evidence>
<reference evidence="1 2" key="1">
    <citation type="submission" date="2023-02" db="EMBL/GenBank/DDBJ databases">
        <title>LHISI_Scaffold_Assembly.</title>
        <authorList>
            <person name="Stuart O.P."/>
            <person name="Cleave R."/>
            <person name="Magrath M.J.L."/>
            <person name="Mikheyev A.S."/>
        </authorList>
    </citation>
    <scope>NUCLEOTIDE SEQUENCE [LARGE SCALE GENOMIC DNA]</scope>
    <source>
        <strain evidence="1">Daus_M_001</strain>
        <tissue evidence="1">Leg muscle</tissue>
    </source>
</reference>
<dbReference type="EMBL" id="JARBHB010000015">
    <property type="protein sequence ID" value="KAJ8868168.1"/>
    <property type="molecule type" value="Genomic_DNA"/>
</dbReference>
<comment type="caution">
    <text evidence="1">The sequence shown here is derived from an EMBL/GenBank/DDBJ whole genome shotgun (WGS) entry which is preliminary data.</text>
</comment>